<dbReference type="Gene3D" id="2.60.40.10">
    <property type="entry name" value="Immunoglobulins"/>
    <property type="match status" value="2"/>
</dbReference>
<gene>
    <name evidence="5" type="ORF">MG293_014710</name>
</gene>
<dbReference type="Gene3D" id="3.30.160.60">
    <property type="entry name" value="Classic Zinc Finger"/>
    <property type="match status" value="1"/>
</dbReference>
<evidence type="ECO:0000259" key="3">
    <source>
        <dbReference type="PROSITE" id="PS50188"/>
    </source>
</evidence>
<dbReference type="InterPro" id="IPR003961">
    <property type="entry name" value="FN3_dom"/>
</dbReference>
<dbReference type="SUPFAM" id="SSF49265">
    <property type="entry name" value="Fibronectin type III"/>
    <property type="match status" value="1"/>
</dbReference>
<dbReference type="FunFam" id="2.60.40.10:FF:001757">
    <property type="entry name" value="Fibronectin type III and SPRY domain containing 2"/>
    <property type="match status" value="1"/>
</dbReference>
<protein>
    <recommendedName>
        <fullName evidence="7">Fibronectin type III and SPRY domain containing 2</fullName>
    </recommendedName>
</protein>
<dbReference type="CDD" id="cd00063">
    <property type="entry name" value="FN3"/>
    <property type="match status" value="2"/>
</dbReference>
<dbReference type="AlphaFoldDB" id="A0AAD4TZX2"/>
<dbReference type="PANTHER" id="PTHR24099:SF6">
    <property type="entry name" value="FIBRONECTIN TYPE III AND SPRY DOMAIN-CONTAINING PROTEIN 2"/>
    <property type="match status" value="1"/>
</dbReference>
<dbReference type="InterPro" id="IPR043136">
    <property type="entry name" value="B30.2/SPRY_sf"/>
</dbReference>
<dbReference type="InterPro" id="IPR001870">
    <property type="entry name" value="B30.2/SPRY"/>
</dbReference>
<feature type="domain" description="Fibronectin type-III" evidence="4">
    <location>
        <begin position="393"/>
        <end position="488"/>
    </location>
</feature>
<evidence type="ECO:0000256" key="2">
    <source>
        <dbReference type="SAM" id="Coils"/>
    </source>
</evidence>
<dbReference type="Pfam" id="PF00041">
    <property type="entry name" value="fn3"/>
    <property type="match status" value="2"/>
</dbReference>
<dbReference type="SUPFAM" id="SSF49899">
    <property type="entry name" value="Concanavalin A-like lectins/glucanases"/>
    <property type="match status" value="1"/>
</dbReference>
<dbReference type="EMBL" id="JAKZEL010000018">
    <property type="protein sequence ID" value="KAI4535484.1"/>
    <property type="molecule type" value="Genomic_DNA"/>
</dbReference>
<reference evidence="5" key="1">
    <citation type="submission" date="2022-03" db="EMBL/GenBank/DDBJ databases">
        <title>Genomic analyses of argali, domestic sheep and their hybrids provide insights into chromosomal evolution, heterosis and genetic basis of agronomic traits.</title>
        <authorList>
            <person name="Li M."/>
        </authorList>
    </citation>
    <scope>NUCLEOTIDE SEQUENCE</scope>
    <source>
        <strain evidence="5">CAU-MHL-2022a</strain>
        <tissue evidence="5">Skin</tissue>
    </source>
</reference>
<dbReference type="PANTHER" id="PTHR24099">
    <property type="entry name" value="E3 UBIQUITIN-PROTEIN LIGASE TRIM36-RELATED"/>
    <property type="match status" value="1"/>
</dbReference>
<feature type="domain" description="Fibronectin type-III" evidence="4">
    <location>
        <begin position="489"/>
        <end position="582"/>
    </location>
</feature>
<accession>A0AAD4TZX2</accession>
<evidence type="ECO:0000313" key="5">
    <source>
        <dbReference type="EMBL" id="KAI4535484.1"/>
    </source>
</evidence>
<keyword evidence="6" id="KW-1185">Reference proteome</keyword>
<evidence type="ECO:0008006" key="7">
    <source>
        <dbReference type="Google" id="ProtNLM"/>
    </source>
</evidence>
<dbReference type="InterPro" id="IPR036116">
    <property type="entry name" value="FN3_sf"/>
</dbReference>
<organism evidence="5 6">
    <name type="scientific">Ovis ammon polii</name>
    <dbReference type="NCBI Taxonomy" id="230172"/>
    <lineage>
        <taxon>Eukaryota</taxon>
        <taxon>Metazoa</taxon>
        <taxon>Chordata</taxon>
        <taxon>Craniata</taxon>
        <taxon>Vertebrata</taxon>
        <taxon>Euteleostomi</taxon>
        <taxon>Mammalia</taxon>
        <taxon>Eutheria</taxon>
        <taxon>Laurasiatheria</taxon>
        <taxon>Artiodactyla</taxon>
        <taxon>Ruminantia</taxon>
        <taxon>Pecora</taxon>
        <taxon>Bovidae</taxon>
        <taxon>Caprinae</taxon>
        <taxon>Ovis</taxon>
    </lineage>
</organism>
<evidence type="ECO:0000259" key="4">
    <source>
        <dbReference type="PROSITE" id="PS50853"/>
    </source>
</evidence>
<dbReference type="InterPro" id="IPR013320">
    <property type="entry name" value="ConA-like_dom_sf"/>
</dbReference>
<dbReference type="PROSITE" id="PS50188">
    <property type="entry name" value="B302_SPRY"/>
    <property type="match status" value="1"/>
</dbReference>
<keyword evidence="1 2" id="KW-0175">Coiled coil</keyword>
<dbReference type="Proteomes" id="UP001214576">
    <property type="component" value="Unassembled WGS sequence"/>
</dbReference>
<comment type="caution">
    <text evidence="5">The sequence shown here is derived from an EMBL/GenBank/DDBJ whole genome shotgun (WGS) entry which is preliminary data.</text>
</comment>
<dbReference type="PROSITE" id="PS50853">
    <property type="entry name" value="FN3"/>
    <property type="match status" value="2"/>
</dbReference>
<name>A0AAD4TZX2_OVIAM</name>
<evidence type="ECO:0000256" key="1">
    <source>
        <dbReference type="ARBA" id="ARBA00023054"/>
    </source>
</evidence>
<dbReference type="SMART" id="SM00060">
    <property type="entry name" value="FN3"/>
    <property type="match status" value="2"/>
</dbReference>
<feature type="coiled-coil region" evidence="2">
    <location>
        <begin position="259"/>
        <end position="286"/>
    </location>
</feature>
<evidence type="ECO:0000313" key="6">
    <source>
        <dbReference type="Proteomes" id="UP001214576"/>
    </source>
</evidence>
<proteinExistence type="predicted"/>
<sequence>MEEGAGEAPGLGRSAASKDFRFYHMDLYDSEDRLQIFPEESTRMRREGVQAEMTHEPMRGGVKGKALGDLGEEVDELVHPYGLEDDHELGDEFIEENTPRIEVSEYPSYMMMGSEQRDWRLTGEMAQGEDLGFMGWGSAGQCQDLREAYRYSHGRASEEYECYVIPEEEDEEEAADIFCVTCKTPVRASEKDQDEHKQHEVTPLSKALESAKDEIHKNMYKLEKQIIEMENFASHLEEVFITVEENFGRQEQNFESHYNEILETLAQKYEEKIQALGEKKKEKLEALYGQLVSCGENLDTCKELMETIEEMCHEEKVDFIKDAVAMADSDPGEEYPSILVSVSFYTDRLGKFLKTKTDVEISAQPDFEDQTLDFSDVEELMGSINTIPAPSAPVINPQAPNSATGSSVRVCWSLYSDDTVESYQLSYRPVQDGSPGKEQTEVTMTIKETYCSVTNLLPNTQYEFWVTAQNRAGLSPTSERAVYMTAPCPPIIKSKEIRSCEEAALISWESGNLNPVDSYTVELTQAETPGASGVTESVVGIPTCECLVQLQPRQDYTIYVRALNVGGPSARSEPATVHTTGSYFPLDKHTCHPRLTVSEDGLTVVRSERRGPPREPVPSDAHFTRCAAVMGNLIPVRGRHYWEVEVDECLDYTVGVAFEDVPRQEDLGANRLSWCMRHTFASSRGGQLAFPALAAEGEHLARNRGDCCKMSFTSQVTGTEVLSLSVLPFLQADVPHWTLVGAHIGVYCGHGEIIHFEGERTGPALGTEAAHQATSKNPHGHGPHLFLGSCEGVVSKQGQPPMLHSRLLWRVLHRRGGIDHIALERQVCEAMDTDPPPYHPMRSNCVHFAQQLLGPGPNLDPVQVVRSPMTSVRTAQLPT</sequence>
<dbReference type="Gene3D" id="2.60.120.920">
    <property type="match status" value="1"/>
</dbReference>
<feature type="domain" description="B30.2/SPRY" evidence="3">
    <location>
        <begin position="564"/>
        <end position="755"/>
    </location>
</feature>
<dbReference type="InterPro" id="IPR050617">
    <property type="entry name" value="E3_ligase_FN3/SPRY"/>
</dbReference>
<dbReference type="InterPro" id="IPR013783">
    <property type="entry name" value="Ig-like_fold"/>
</dbReference>